<name>A0ABW1R3D8_9LACO</name>
<comment type="caution">
    <text evidence="2">The sequence shown here is derived from an EMBL/GenBank/DDBJ whole genome shotgun (WGS) entry which is preliminary data.</text>
</comment>
<organism evidence="2 3">
    <name type="scientific">Lactiplantibacillus dongliensis</name>
    <dbReference type="NCBI Taxonomy" id="2559919"/>
    <lineage>
        <taxon>Bacteria</taxon>
        <taxon>Bacillati</taxon>
        <taxon>Bacillota</taxon>
        <taxon>Bacilli</taxon>
        <taxon>Lactobacillales</taxon>
        <taxon>Lactobacillaceae</taxon>
        <taxon>Lactiplantibacillus</taxon>
    </lineage>
</organism>
<keyword evidence="3" id="KW-1185">Reference proteome</keyword>
<proteinExistence type="predicted"/>
<keyword evidence="1" id="KW-0732">Signal</keyword>
<sequence length="495" mass="51803">MQQFRRLLTPISLLLVGFMAMTWPSQVSHAATGMTNVMTGTTFVPKPSGNSLTDTGGSLAYPTLEAVTANNLENGRLTTKTTQIAITFSDTVTMNTKYVKINDFYYDVMTAGGVSLRTNGPEIIGTNTTSINLGSGKTQTISVDLSHLKDVLPVYIGFRYTPSTFPNLNVGYQFGSFTADATVSATIKPTITGSLTSKDTVIKGTGSYAGDTISSDVNGVTTTVGSDKTYTLDLGSALGSTSSVKITESNSNGDSGSVTGNVAQKSLDLKVANATIAAGPNDVATEMSDSEVLTWLTKQIEPTATFSDGSSTADVTYQTDETGLAAKIAALGSGDSINVEVYAQVGTTKSSPQTITIKKTAGTLSFGPISGSIGFGTLAIPTKEAIYQPSSKWEVNISDTRATGSKWYVYASATPLKSDSHTLKGDLVYQDGANQAVLTNQSMLVASGARGTANTTAVTSDWSSTKGIFLDVQPSVYADSYQGKVNWSLQSTPTE</sequence>
<reference evidence="3" key="1">
    <citation type="journal article" date="2019" name="Int. J. Syst. Evol. Microbiol.">
        <title>The Global Catalogue of Microorganisms (GCM) 10K type strain sequencing project: providing services to taxonomists for standard genome sequencing and annotation.</title>
        <authorList>
            <consortium name="The Broad Institute Genomics Platform"/>
            <consortium name="The Broad Institute Genome Sequencing Center for Infectious Disease"/>
            <person name="Wu L."/>
            <person name="Ma J."/>
        </authorList>
    </citation>
    <scope>NUCLEOTIDE SEQUENCE [LARGE SCALE GENOMIC DNA]</scope>
    <source>
        <strain evidence="3">CCM 8932</strain>
    </source>
</reference>
<protein>
    <submittedName>
        <fullName evidence="2">Cell surface protein</fullName>
    </submittedName>
</protein>
<dbReference type="RefSeq" id="WP_137640937.1">
    <property type="nucleotide sequence ID" value="NZ_BJDK01000033.1"/>
</dbReference>
<evidence type="ECO:0000313" key="3">
    <source>
        <dbReference type="Proteomes" id="UP001596253"/>
    </source>
</evidence>
<dbReference type="EMBL" id="JBHSSD010000032">
    <property type="protein sequence ID" value="MFC6164366.1"/>
    <property type="molecule type" value="Genomic_DNA"/>
</dbReference>
<dbReference type="Proteomes" id="UP001596253">
    <property type="component" value="Unassembled WGS sequence"/>
</dbReference>
<feature type="signal peptide" evidence="1">
    <location>
        <begin position="1"/>
        <end position="30"/>
    </location>
</feature>
<accession>A0ABW1R3D8</accession>
<feature type="chain" id="PRO_5047422124" evidence="1">
    <location>
        <begin position="31"/>
        <end position="495"/>
    </location>
</feature>
<evidence type="ECO:0000256" key="1">
    <source>
        <dbReference type="SAM" id="SignalP"/>
    </source>
</evidence>
<evidence type="ECO:0000313" key="2">
    <source>
        <dbReference type="EMBL" id="MFC6164366.1"/>
    </source>
</evidence>
<gene>
    <name evidence="2" type="ORF">ACFP3T_06775</name>
</gene>